<dbReference type="PRINTS" id="PR00420">
    <property type="entry name" value="RNGMNOXGNASE"/>
</dbReference>
<comment type="similarity">
    <text evidence="2">Belongs to the UbiH/COQ6 family.</text>
</comment>
<evidence type="ECO:0000256" key="1">
    <source>
        <dbReference type="ARBA" id="ARBA00001974"/>
    </source>
</evidence>
<evidence type="ECO:0000256" key="6">
    <source>
        <dbReference type="ARBA" id="ARBA00023033"/>
    </source>
</evidence>
<dbReference type="GO" id="GO:0016705">
    <property type="term" value="F:oxidoreductase activity, acting on paired donors, with incorporation or reduction of molecular oxygen"/>
    <property type="evidence" value="ECO:0007669"/>
    <property type="project" value="InterPro"/>
</dbReference>
<dbReference type="GO" id="GO:0006744">
    <property type="term" value="P:ubiquinone biosynthetic process"/>
    <property type="evidence" value="ECO:0007669"/>
    <property type="project" value="InterPro"/>
</dbReference>
<comment type="cofactor">
    <cofactor evidence="1">
        <name>FAD</name>
        <dbReference type="ChEBI" id="CHEBI:57692"/>
    </cofactor>
</comment>
<dbReference type="InterPro" id="IPR002938">
    <property type="entry name" value="FAD-bd"/>
</dbReference>
<dbReference type="Gene3D" id="3.50.50.60">
    <property type="entry name" value="FAD/NAD(P)-binding domain"/>
    <property type="match status" value="1"/>
</dbReference>
<dbReference type="PROSITE" id="PS01304">
    <property type="entry name" value="UBIH"/>
    <property type="match status" value="1"/>
</dbReference>
<dbReference type="PANTHER" id="PTHR43876">
    <property type="entry name" value="UBIQUINONE BIOSYNTHESIS MONOOXYGENASE COQ6, MITOCHONDRIAL"/>
    <property type="match status" value="1"/>
</dbReference>
<dbReference type="InterPro" id="IPR010971">
    <property type="entry name" value="UbiH/COQ6"/>
</dbReference>
<feature type="domain" description="FAD-binding" evidence="7">
    <location>
        <begin position="9"/>
        <end position="318"/>
    </location>
</feature>
<gene>
    <name evidence="8" type="ORF">PCOS0759_LOCUS1103</name>
</gene>
<dbReference type="GO" id="GO:0005739">
    <property type="term" value="C:mitochondrion"/>
    <property type="evidence" value="ECO:0007669"/>
    <property type="project" value="TreeGrafter"/>
</dbReference>
<keyword evidence="5" id="KW-0560">Oxidoreductase</keyword>
<proteinExistence type="inferred from homology"/>
<dbReference type="InterPro" id="IPR018168">
    <property type="entry name" value="Ubi_Hdrlase_CS"/>
</dbReference>
<dbReference type="NCBIfam" id="TIGR01988">
    <property type="entry name" value="Ubi-OHases"/>
    <property type="match status" value="1"/>
</dbReference>
<evidence type="ECO:0000313" key="8">
    <source>
        <dbReference type="EMBL" id="CAD9077871.1"/>
    </source>
</evidence>
<dbReference type="GO" id="GO:0004497">
    <property type="term" value="F:monooxygenase activity"/>
    <property type="evidence" value="ECO:0007669"/>
    <property type="project" value="UniProtKB-KW"/>
</dbReference>
<dbReference type="EMBL" id="HBGD01001367">
    <property type="protein sequence ID" value="CAD9077871.1"/>
    <property type="molecule type" value="Transcribed_RNA"/>
</dbReference>
<keyword evidence="3" id="KW-0285">Flavoprotein</keyword>
<dbReference type="GO" id="GO:0071949">
    <property type="term" value="F:FAD binding"/>
    <property type="evidence" value="ECO:0007669"/>
    <property type="project" value="InterPro"/>
</dbReference>
<feature type="domain" description="FAD-binding" evidence="7">
    <location>
        <begin position="364"/>
        <end position="422"/>
    </location>
</feature>
<keyword evidence="4" id="KW-0274">FAD</keyword>
<evidence type="ECO:0000259" key="7">
    <source>
        <dbReference type="Pfam" id="PF01494"/>
    </source>
</evidence>
<sequence length="514" mass="56911">MSPTPPRFLIVGSGLIGSTIARLLQIKFHNKIDTVWIDASRQSDYGKEFTRQDNLRRFYGLSDQSGNADKNPSQSLIHSSINTLRSSALAPSSIHLLSKIISDKDAEDLLWQSGRNFHDLHVWDGNGGALCAGNRYSEMKFSLNGQSSGWIGPNEMIQNILMREIEREGLQVEHAQVKRIEPLFESGASSSLDGNKSRVTMQKFSRENPKSPAEEVQLDVDLVIGCDGAMSQVRQMANIPFVHNQYEQRAFVTTVQINDAHMYRAIQRFIPTGPIAMLPIGEGLCNIVWSTTPERAFQLQKLSDKELCAALNEAFNAPLGGCPPESHYHDTNILDRVASFASSIIDDFASDAEIEVPQVVGIAPNKPIDRGSFPLRQIHAKKYIKNGVLLAGDAAHAVHPLAGQGVNLGFADAVQLMKALDLAESAGMQLSSEVILQQHYEKPRHMQNEIHIQLFNLIKQMFSVPHESFGLVRGLGMMSIDKIGPLNAAIEQFASYKIDVDHIPDVTTLRRETI</sequence>
<evidence type="ECO:0000256" key="3">
    <source>
        <dbReference type="ARBA" id="ARBA00022630"/>
    </source>
</evidence>
<dbReference type="InterPro" id="IPR036188">
    <property type="entry name" value="FAD/NAD-bd_sf"/>
</dbReference>
<evidence type="ECO:0000256" key="2">
    <source>
        <dbReference type="ARBA" id="ARBA00005349"/>
    </source>
</evidence>
<evidence type="ECO:0000256" key="4">
    <source>
        <dbReference type="ARBA" id="ARBA00022827"/>
    </source>
</evidence>
<protein>
    <recommendedName>
        <fullName evidence="7">FAD-binding domain-containing protein</fullName>
    </recommendedName>
</protein>
<keyword evidence="6" id="KW-0503">Monooxygenase</keyword>
<accession>A0A7S1KLN3</accession>
<evidence type="ECO:0000256" key="5">
    <source>
        <dbReference type="ARBA" id="ARBA00023002"/>
    </source>
</evidence>
<dbReference type="Pfam" id="PF01494">
    <property type="entry name" value="FAD_binding_3"/>
    <property type="match status" value="2"/>
</dbReference>
<dbReference type="InterPro" id="IPR051205">
    <property type="entry name" value="UbiH/COQ6_monooxygenase"/>
</dbReference>
<organism evidence="8">
    <name type="scientific">Percolomonas cosmopolitus</name>
    <dbReference type="NCBI Taxonomy" id="63605"/>
    <lineage>
        <taxon>Eukaryota</taxon>
        <taxon>Discoba</taxon>
        <taxon>Heterolobosea</taxon>
        <taxon>Tetramitia</taxon>
        <taxon>Eutetramitia</taxon>
        <taxon>Percolomonadidae</taxon>
        <taxon>Percolomonas</taxon>
    </lineage>
</organism>
<dbReference type="SUPFAM" id="SSF51905">
    <property type="entry name" value="FAD/NAD(P)-binding domain"/>
    <property type="match status" value="1"/>
</dbReference>
<reference evidence="8" key="1">
    <citation type="submission" date="2021-01" db="EMBL/GenBank/DDBJ databases">
        <authorList>
            <person name="Corre E."/>
            <person name="Pelletier E."/>
            <person name="Niang G."/>
            <person name="Scheremetjew M."/>
            <person name="Finn R."/>
            <person name="Kale V."/>
            <person name="Holt S."/>
            <person name="Cochrane G."/>
            <person name="Meng A."/>
            <person name="Brown T."/>
            <person name="Cohen L."/>
        </authorList>
    </citation>
    <scope>NUCLEOTIDE SEQUENCE</scope>
    <source>
        <strain evidence="8">WS</strain>
    </source>
</reference>
<dbReference type="Gene3D" id="3.30.9.10">
    <property type="entry name" value="D-Amino Acid Oxidase, subunit A, domain 2"/>
    <property type="match status" value="1"/>
</dbReference>
<dbReference type="PANTHER" id="PTHR43876:SF7">
    <property type="entry name" value="UBIQUINONE BIOSYNTHESIS MONOOXYGENASE COQ6, MITOCHONDRIAL"/>
    <property type="match status" value="1"/>
</dbReference>
<name>A0A7S1KLN3_9EUKA</name>
<dbReference type="AlphaFoldDB" id="A0A7S1KLN3"/>